<comment type="caution">
    <text evidence="3">The sequence shown here is derived from an EMBL/GenBank/DDBJ whole genome shotgun (WGS) entry which is preliminary data.</text>
</comment>
<dbReference type="Pfam" id="PF00313">
    <property type="entry name" value="CSD"/>
    <property type="match status" value="1"/>
</dbReference>
<dbReference type="Gene3D" id="2.40.50.140">
    <property type="entry name" value="Nucleic acid-binding proteins"/>
    <property type="match status" value="1"/>
</dbReference>
<dbReference type="PROSITE" id="PS51857">
    <property type="entry name" value="CSD_2"/>
    <property type="match status" value="1"/>
</dbReference>
<keyword evidence="4" id="KW-1185">Reference proteome</keyword>
<protein>
    <recommendedName>
        <fullName evidence="2">CSD domain-containing protein</fullName>
    </recommendedName>
</protein>
<dbReference type="InterPro" id="IPR036457">
    <property type="entry name" value="PPM-type-like_dom_sf"/>
</dbReference>
<accession>A0ABN9TGP1</accession>
<dbReference type="CDD" id="cd04458">
    <property type="entry name" value="CSP_CDS"/>
    <property type="match status" value="1"/>
</dbReference>
<dbReference type="InterPro" id="IPR002059">
    <property type="entry name" value="CSP_DNA-bd"/>
</dbReference>
<name>A0ABN9TGP1_9DINO</name>
<dbReference type="SMART" id="SM00357">
    <property type="entry name" value="CSP"/>
    <property type="match status" value="1"/>
</dbReference>
<evidence type="ECO:0000313" key="3">
    <source>
        <dbReference type="EMBL" id="CAK0845027.1"/>
    </source>
</evidence>
<sequence length="461" mass="50708">MNPALKRQFEAAAEADGLVEQQKKARGREIGTVQMYDKGKGFGFIYDADKEKLFVHQSQIVSAGFRRLEEGQKVSFLRGENRGKPWAEDVRNPDGTNIVFEEKVEEVSASLAKKRRQQLKEQWRNFFDIPQYALKAHGESLPIHASNQDSFIMGDVVPQLGKVFALCHGCCAVGGRGNECTSYLKDKMAKHISKGYEDKGDAAVALASAFEVAESEFIERAKMKSLTDGAEVSLSLFVHALNASGQPCVQLWQCGVGGAVPILCTAEGMPVRLLEPHTTKKATQQLEEAGYIVSENGTPQTVFAEVGQHKPTDMFKLPAMRLMGGRPFKTSKRSPVHGKAEVRKVREWRCVAGEELFLVLVSAEVASVLSDQDIVNVALDAWGSNPEALDGWEAAAKAVVRTAQAQGPATDTLQCLCVQLWWQEKPLQRLLARRADRIKSGTGVGEPVSKPKEKDDFDMFG</sequence>
<dbReference type="SUPFAM" id="SSF81606">
    <property type="entry name" value="PP2C-like"/>
    <property type="match status" value="1"/>
</dbReference>
<evidence type="ECO:0000259" key="2">
    <source>
        <dbReference type="PROSITE" id="PS51857"/>
    </source>
</evidence>
<gene>
    <name evidence="3" type="ORF">PCOR1329_LOCUS38951</name>
</gene>
<feature type="region of interest" description="Disordered" evidence="1">
    <location>
        <begin position="442"/>
        <end position="461"/>
    </location>
</feature>
<dbReference type="EMBL" id="CAUYUJ010014711">
    <property type="protein sequence ID" value="CAK0845027.1"/>
    <property type="molecule type" value="Genomic_DNA"/>
</dbReference>
<feature type="domain" description="CSD" evidence="2">
    <location>
        <begin position="28"/>
        <end position="92"/>
    </location>
</feature>
<organism evidence="3 4">
    <name type="scientific">Prorocentrum cordatum</name>
    <dbReference type="NCBI Taxonomy" id="2364126"/>
    <lineage>
        <taxon>Eukaryota</taxon>
        <taxon>Sar</taxon>
        <taxon>Alveolata</taxon>
        <taxon>Dinophyceae</taxon>
        <taxon>Prorocentrales</taxon>
        <taxon>Prorocentraceae</taxon>
        <taxon>Prorocentrum</taxon>
    </lineage>
</organism>
<dbReference type="PANTHER" id="PTHR46565:SF20">
    <property type="entry name" value="COLD SHOCK DOMAIN-CONTAINING PROTEIN 4"/>
    <property type="match status" value="1"/>
</dbReference>
<dbReference type="InterPro" id="IPR012340">
    <property type="entry name" value="NA-bd_OB-fold"/>
</dbReference>
<evidence type="ECO:0000313" key="4">
    <source>
        <dbReference type="Proteomes" id="UP001189429"/>
    </source>
</evidence>
<dbReference type="PANTHER" id="PTHR46565">
    <property type="entry name" value="COLD SHOCK DOMAIN PROTEIN 2"/>
    <property type="match status" value="1"/>
</dbReference>
<evidence type="ECO:0000256" key="1">
    <source>
        <dbReference type="SAM" id="MobiDB-lite"/>
    </source>
</evidence>
<dbReference type="SUPFAM" id="SSF50249">
    <property type="entry name" value="Nucleic acid-binding proteins"/>
    <property type="match status" value="1"/>
</dbReference>
<reference evidence="3" key="1">
    <citation type="submission" date="2023-10" db="EMBL/GenBank/DDBJ databases">
        <authorList>
            <person name="Chen Y."/>
            <person name="Shah S."/>
            <person name="Dougan E. K."/>
            <person name="Thang M."/>
            <person name="Chan C."/>
        </authorList>
    </citation>
    <scope>NUCLEOTIDE SEQUENCE [LARGE SCALE GENOMIC DNA]</scope>
</reference>
<dbReference type="Gene3D" id="3.60.40.10">
    <property type="entry name" value="PPM-type phosphatase domain"/>
    <property type="match status" value="1"/>
</dbReference>
<dbReference type="Proteomes" id="UP001189429">
    <property type="component" value="Unassembled WGS sequence"/>
</dbReference>
<feature type="compositionally biased region" description="Basic and acidic residues" evidence="1">
    <location>
        <begin position="449"/>
        <end position="461"/>
    </location>
</feature>
<dbReference type="InterPro" id="IPR011129">
    <property type="entry name" value="CSD"/>
</dbReference>
<proteinExistence type="predicted"/>